<feature type="region of interest" description="Disordered" evidence="1">
    <location>
        <begin position="300"/>
        <end position="319"/>
    </location>
</feature>
<organism evidence="2 3">
    <name type="scientific">Phlebiopsis gigantea (strain 11061_1 CR5-6)</name>
    <name type="common">White-rot fungus</name>
    <name type="synonym">Peniophora gigantea</name>
    <dbReference type="NCBI Taxonomy" id="745531"/>
    <lineage>
        <taxon>Eukaryota</taxon>
        <taxon>Fungi</taxon>
        <taxon>Dikarya</taxon>
        <taxon>Basidiomycota</taxon>
        <taxon>Agaricomycotina</taxon>
        <taxon>Agaricomycetes</taxon>
        <taxon>Polyporales</taxon>
        <taxon>Phanerochaetaceae</taxon>
        <taxon>Phlebiopsis</taxon>
    </lineage>
</organism>
<protein>
    <submittedName>
        <fullName evidence="2">Uncharacterized protein</fullName>
    </submittedName>
</protein>
<evidence type="ECO:0000256" key="1">
    <source>
        <dbReference type="SAM" id="MobiDB-lite"/>
    </source>
</evidence>
<feature type="compositionally biased region" description="Low complexity" evidence="1">
    <location>
        <begin position="50"/>
        <end position="70"/>
    </location>
</feature>
<feature type="compositionally biased region" description="Polar residues" evidence="1">
    <location>
        <begin position="9"/>
        <end position="29"/>
    </location>
</feature>
<keyword evidence="3" id="KW-1185">Reference proteome</keyword>
<dbReference type="STRING" id="745531.A0A0C3S2R3"/>
<proteinExistence type="predicted"/>
<feature type="compositionally biased region" description="Low complexity" evidence="1">
    <location>
        <begin position="300"/>
        <end position="312"/>
    </location>
</feature>
<feature type="compositionally biased region" description="Basic and acidic residues" evidence="1">
    <location>
        <begin position="86"/>
        <end position="100"/>
    </location>
</feature>
<dbReference type="HOGENOM" id="CLU_055149_0_0_1"/>
<evidence type="ECO:0000313" key="3">
    <source>
        <dbReference type="Proteomes" id="UP000053257"/>
    </source>
</evidence>
<reference evidence="2 3" key="1">
    <citation type="journal article" date="2014" name="PLoS Genet.">
        <title>Analysis of the Phlebiopsis gigantea genome, transcriptome and secretome provides insight into its pioneer colonization strategies of wood.</title>
        <authorList>
            <person name="Hori C."/>
            <person name="Ishida T."/>
            <person name="Igarashi K."/>
            <person name="Samejima M."/>
            <person name="Suzuki H."/>
            <person name="Master E."/>
            <person name="Ferreira P."/>
            <person name="Ruiz-Duenas F.J."/>
            <person name="Held B."/>
            <person name="Canessa P."/>
            <person name="Larrondo L.F."/>
            <person name="Schmoll M."/>
            <person name="Druzhinina I.S."/>
            <person name="Kubicek C.P."/>
            <person name="Gaskell J.A."/>
            <person name="Kersten P."/>
            <person name="St John F."/>
            <person name="Glasner J."/>
            <person name="Sabat G."/>
            <person name="Splinter BonDurant S."/>
            <person name="Syed K."/>
            <person name="Yadav J."/>
            <person name="Mgbeahuruike A.C."/>
            <person name="Kovalchuk A."/>
            <person name="Asiegbu F.O."/>
            <person name="Lackner G."/>
            <person name="Hoffmeister D."/>
            <person name="Rencoret J."/>
            <person name="Gutierrez A."/>
            <person name="Sun H."/>
            <person name="Lindquist E."/>
            <person name="Barry K."/>
            <person name="Riley R."/>
            <person name="Grigoriev I.V."/>
            <person name="Henrissat B."/>
            <person name="Kues U."/>
            <person name="Berka R.M."/>
            <person name="Martinez A.T."/>
            <person name="Covert S.F."/>
            <person name="Blanchette R.A."/>
            <person name="Cullen D."/>
        </authorList>
    </citation>
    <scope>NUCLEOTIDE SEQUENCE [LARGE SCALE GENOMIC DNA]</scope>
    <source>
        <strain evidence="2 3">11061_1 CR5-6</strain>
    </source>
</reference>
<feature type="region of interest" description="Disordered" evidence="1">
    <location>
        <begin position="1"/>
        <end position="101"/>
    </location>
</feature>
<feature type="compositionally biased region" description="Low complexity" evidence="1">
    <location>
        <begin position="175"/>
        <end position="199"/>
    </location>
</feature>
<name>A0A0C3S2R3_PHLG1</name>
<feature type="compositionally biased region" description="Low complexity" evidence="1">
    <location>
        <begin position="252"/>
        <end position="273"/>
    </location>
</feature>
<gene>
    <name evidence="2" type="ORF">PHLGIDRAFT_130988</name>
</gene>
<feature type="region of interest" description="Disordered" evidence="1">
    <location>
        <begin position="149"/>
        <end position="284"/>
    </location>
</feature>
<dbReference type="OrthoDB" id="2563900at2759"/>
<sequence>MSAVAAEQPVSSNTNELRHVTSNANLTTPSKEHRLSQRTSQHLHTGRLGSRSPGSIPSSPTSIHSSSSAIFERDIEPITPSPPLHTHPDPHRIPRGKLTEQLDQSVPSVLDSAAEILTSDIDTVDGIDTIAVVAPIPLDSLPPLSLGPRSGFTSPISQMSSRSPSPNGMNRRSIALANLPSPSPSLTLPLPAQAQSPPGGSSPPTRPIVQTSSPVQAPAPPTISTPTSAYFSVHSEGSSPTTATHHEHPLHTLSTPASPSAATPTTTSGGLTSHAPPSPKNPAKRLSFLSYTDLLTSAPSSTLPLSSFTQSSEPPPHLPSVIGIPQAQAQGLASSAASIHGSLSASQWVTERDPATDLVSDQGGEWEREGLGRGLEERLEALMVNDNAGSLRG</sequence>
<accession>A0A0C3S2R3</accession>
<dbReference type="Proteomes" id="UP000053257">
    <property type="component" value="Unassembled WGS sequence"/>
</dbReference>
<evidence type="ECO:0000313" key="2">
    <source>
        <dbReference type="EMBL" id="KIP01970.1"/>
    </source>
</evidence>
<dbReference type="AlphaFoldDB" id="A0A0C3S2R3"/>
<feature type="region of interest" description="Disordered" evidence="1">
    <location>
        <begin position="345"/>
        <end position="367"/>
    </location>
</feature>
<dbReference type="EMBL" id="KN840717">
    <property type="protein sequence ID" value="KIP01970.1"/>
    <property type="molecule type" value="Genomic_DNA"/>
</dbReference>
<feature type="compositionally biased region" description="Low complexity" evidence="1">
    <location>
        <begin position="149"/>
        <end position="166"/>
    </location>
</feature>